<evidence type="ECO:0000313" key="6">
    <source>
        <dbReference type="EMBL" id="HGQ55425.1"/>
    </source>
</evidence>
<keyword evidence="4" id="KW-0411">Iron-sulfur</keyword>
<protein>
    <submittedName>
        <fullName evidence="7">Hydrogenase iron-sulfur subunit</fullName>
    </submittedName>
</protein>
<feature type="domain" description="F420-non-reducing hydrogenase iron-sulfur subunit D" evidence="5">
    <location>
        <begin position="6"/>
        <end position="128"/>
    </location>
</feature>
<dbReference type="GO" id="GO:0016491">
    <property type="term" value="F:oxidoreductase activity"/>
    <property type="evidence" value="ECO:0007669"/>
    <property type="project" value="UniProtKB-KW"/>
</dbReference>
<keyword evidence="2" id="KW-0560">Oxidoreductase</keyword>
<sequence length="133" mass="14929">MGRVKIVGFACNWCCYAGADLAGTSHLKYAPEMRLIRVLCSGRIDPKFILEAFKSGADGVFIGACHPGDCHYQSGNLKTIKRVMLLKKYLKQLGIEEERLCLEFISASEGERFQKVVNQFVEKIKSLGPLNWK</sequence>
<keyword evidence="3" id="KW-0408">Iron</keyword>
<gene>
    <name evidence="7" type="ORF">ENT60_02150</name>
    <name evidence="6" type="ORF">ENU28_03040</name>
</gene>
<evidence type="ECO:0000256" key="4">
    <source>
        <dbReference type="ARBA" id="ARBA00023014"/>
    </source>
</evidence>
<evidence type="ECO:0000256" key="3">
    <source>
        <dbReference type="ARBA" id="ARBA00023004"/>
    </source>
</evidence>
<proteinExistence type="predicted"/>
<reference evidence="7" key="1">
    <citation type="journal article" date="2020" name="mSystems">
        <title>Genome- and Community-Level Interaction Insights into Carbon Utilization and Element Cycling Functions of Hydrothermarchaeota in Hydrothermal Sediment.</title>
        <authorList>
            <person name="Zhou Z."/>
            <person name="Liu Y."/>
            <person name="Xu W."/>
            <person name="Pan J."/>
            <person name="Luo Z.H."/>
            <person name="Li M."/>
        </authorList>
    </citation>
    <scope>NUCLEOTIDE SEQUENCE [LARGE SCALE GENOMIC DNA]</scope>
    <source>
        <strain evidence="7">SpSt-594</strain>
        <strain evidence="6">SpSt-655</strain>
    </source>
</reference>
<name>A0A7C4VZV0_UNCW3</name>
<evidence type="ECO:0000256" key="1">
    <source>
        <dbReference type="ARBA" id="ARBA00022723"/>
    </source>
</evidence>
<dbReference type="InterPro" id="IPR003813">
    <property type="entry name" value="MvhD/FlpD"/>
</dbReference>
<dbReference type="GO" id="GO:0046872">
    <property type="term" value="F:metal ion binding"/>
    <property type="evidence" value="ECO:0007669"/>
    <property type="project" value="UniProtKB-KW"/>
</dbReference>
<dbReference type="Pfam" id="PF02662">
    <property type="entry name" value="FlpD"/>
    <property type="match status" value="1"/>
</dbReference>
<dbReference type="EMBL" id="DSZH01000098">
    <property type="protein sequence ID" value="HGU47348.1"/>
    <property type="molecule type" value="Genomic_DNA"/>
</dbReference>
<accession>A0A7C4VZV0</accession>
<evidence type="ECO:0000259" key="5">
    <source>
        <dbReference type="Pfam" id="PF02662"/>
    </source>
</evidence>
<evidence type="ECO:0000313" key="7">
    <source>
        <dbReference type="EMBL" id="HGU47348.1"/>
    </source>
</evidence>
<keyword evidence="1" id="KW-0479">Metal-binding</keyword>
<dbReference type="GO" id="GO:0051536">
    <property type="term" value="F:iron-sulfur cluster binding"/>
    <property type="evidence" value="ECO:0007669"/>
    <property type="project" value="UniProtKB-KW"/>
</dbReference>
<evidence type="ECO:0000256" key="2">
    <source>
        <dbReference type="ARBA" id="ARBA00023002"/>
    </source>
</evidence>
<comment type="caution">
    <text evidence="7">The sequence shown here is derived from an EMBL/GenBank/DDBJ whole genome shotgun (WGS) entry which is preliminary data.</text>
</comment>
<dbReference type="AlphaFoldDB" id="A0A7C4VZV0"/>
<dbReference type="EMBL" id="DTBX01000107">
    <property type="protein sequence ID" value="HGQ55425.1"/>
    <property type="molecule type" value="Genomic_DNA"/>
</dbReference>
<organism evidence="7">
    <name type="scientific">candidate division WOR-3 bacterium</name>
    <dbReference type="NCBI Taxonomy" id="2052148"/>
    <lineage>
        <taxon>Bacteria</taxon>
        <taxon>Bacteria division WOR-3</taxon>
    </lineage>
</organism>